<dbReference type="SUPFAM" id="SSF55166">
    <property type="entry name" value="Hedgehog/DD-peptidase"/>
    <property type="match status" value="1"/>
</dbReference>
<comment type="caution">
    <text evidence="2">The sequence shown here is derived from an EMBL/GenBank/DDBJ whole genome shotgun (WGS) entry which is preliminary data.</text>
</comment>
<dbReference type="Gene3D" id="3.30.1380.10">
    <property type="match status" value="1"/>
</dbReference>
<evidence type="ECO:0000313" key="2">
    <source>
        <dbReference type="EMBL" id="KAB2808303.1"/>
    </source>
</evidence>
<reference evidence="2 3" key="1">
    <citation type="submission" date="2019-09" db="EMBL/GenBank/DDBJ databases">
        <title>Pimelobacter sp. isolated from Paulinella.</title>
        <authorList>
            <person name="Jeong S.E."/>
        </authorList>
    </citation>
    <scope>NUCLEOTIDE SEQUENCE [LARGE SCALE GENOMIC DNA]</scope>
    <source>
        <strain evidence="2 3">Pch-N</strain>
    </source>
</reference>
<dbReference type="Pfam" id="PF13539">
    <property type="entry name" value="Peptidase_M15_4"/>
    <property type="match status" value="1"/>
</dbReference>
<dbReference type="Proteomes" id="UP000449906">
    <property type="component" value="Unassembled WGS sequence"/>
</dbReference>
<evidence type="ECO:0000259" key="1">
    <source>
        <dbReference type="Pfam" id="PF13539"/>
    </source>
</evidence>
<name>A0A7J5DT31_NOCSI</name>
<proteinExistence type="predicted"/>
<feature type="domain" description="Peptidase M15C" evidence="1">
    <location>
        <begin position="80"/>
        <end position="141"/>
    </location>
</feature>
<dbReference type="InterPro" id="IPR009045">
    <property type="entry name" value="Zn_M74/Hedgehog-like"/>
</dbReference>
<dbReference type="RefSeq" id="WP_151581984.1">
    <property type="nucleotide sequence ID" value="NZ_WBVM01000003.1"/>
</dbReference>
<protein>
    <submittedName>
        <fullName evidence="2">M15 family metallopeptidase</fullName>
    </submittedName>
</protein>
<gene>
    <name evidence="2" type="ORF">F9L07_22575</name>
</gene>
<accession>A0A7J5DT31</accession>
<evidence type="ECO:0000313" key="3">
    <source>
        <dbReference type="Proteomes" id="UP000449906"/>
    </source>
</evidence>
<organism evidence="2 3">
    <name type="scientific">Nocardioides simplex</name>
    <name type="common">Arthrobacter simplex</name>
    <dbReference type="NCBI Taxonomy" id="2045"/>
    <lineage>
        <taxon>Bacteria</taxon>
        <taxon>Bacillati</taxon>
        <taxon>Actinomycetota</taxon>
        <taxon>Actinomycetes</taxon>
        <taxon>Propionibacteriales</taxon>
        <taxon>Nocardioidaceae</taxon>
        <taxon>Pimelobacter</taxon>
    </lineage>
</organism>
<dbReference type="EMBL" id="WBVM01000003">
    <property type="protein sequence ID" value="KAB2808303.1"/>
    <property type="molecule type" value="Genomic_DNA"/>
</dbReference>
<sequence>MTSSQNGYPALTSRVTGALPRLRVWRIPGTDRRLTLRDGSTGFLLVHLAMWFDKKVEDIDAGIWDEWGYAYRPVRGWVALSNHASGTAMDLNATQHVLGREDTFTPDQERLIRDRVRSFYGGCIRWGGDYRGRKDEMHFEIDRGIGACERKARALLDTPRGRRILAANPGARKVILS</sequence>
<dbReference type="AlphaFoldDB" id="A0A7J5DT31"/>
<dbReference type="GO" id="GO:0008233">
    <property type="term" value="F:peptidase activity"/>
    <property type="evidence" value="ECO:0007669"/>
    <property type="project" value="InterPro"/>
</dbReference>
<dbReference type="InterPro" id="IPR039561">
    <property type="entry name" value="Peptidase_M15C"/>
</dbReference>